<dbReference type="Gene3D" id="3.30.1360.40">
    <property type="match status" value="1"/>
</dbReference>
<dbReference type="SMART" id="SM00878">
    <property type="entry name" value="Biotin_carb_C"/>
    <property type="match status" value="1"/>
</dbReference>
<dbReference type="Gene3D" id="2.40.50.100">
    <property type="match status" value="1"/>
</dbReference>
<comment type="cofactor">
    <cofactor evidence="1">
        <name>biotin</name>
        <dbReference type="ChEBI" id="CHEBI:57586"/>
    </cofactor>
</comment>
<dbReference type="PROSITE" id="PS50968">
    <property type="entry name" value="BIOTINYL_LIPOYL"/>
    <property type="match status" value="1"/>
</dbReference>
<dbReference type="InterPro" id="IPR016185">
    <property type="entry name" value="PreATP-grasp_dom_sf"/>
</dbReference>
<dbReference type="Pfam" id="PF02785">
    <property type="entry name" value="Biotin_carb_C"/>
    <property type="match status" value="1"/>
</dbReference>
<gene>
    <name evidence="11" type="primary">lamA</name>
    <name evidence="11" type="ORF">LSUE1_G005740</name>
</gene>
<proteinExistence type="predicted"/>
<name>A0A8T9C982_9HELO</name>
<evidence type="ECO:0000256" key="1">
    <source>
        <dbReference type="ARBA" id="ARBA00001953"/>
    </source>
</evidence>
<dbReference type="InterPro" id="IPR003833">
    <property type="entry name" value="CT_C_D"/>
</dbReference>
<dbReference type="Gene3D" id="3.30.470.20">
    <property type="entry name" value="ATP-grasp fold, B domain"/>
    <property type="match status" value="1"/>
</dbReference>
<sequence>MEYQFSHLKKVLVANRGEIAVRLITACRKVGLKSVSIYTNSDATSLHASLADENILLPGENANGYLDIEEILKICQRLCVDAIIPGYGFLSEDANFAQKVADAGMVFVGPSPKSMTEMGQKHRARDLAVSSDVPIVPGTPLLDSEKAAVDAAKTIGFPIMLKATGGGGGMGLQVCETAEEISEAFKKVKSRGETLFYNAGVFLEKYYPQSRHIEVQIFGNGSDVVHFGERECSIQRRHQKVIEECPSSFVAKRPGMRERLTKCAIAYALQLKYKSAGTIEFLVDDNTGDFFFLEMNTRLQVEHGITELCYGVDLVALMLQQADCEKGGETGLSSEFLHSLQKDGPNGAAIEARVYAEVPFRNYAPSPGLLQAVKWPKEEGFRVDTWVKSGQRIASFYDPLIAKVMVHAKDRHSACEKMTKVLSESVLQGPPTNIHFLTDVVASKSFLEGDTLTNFLETKFKYEPCAIDVLSPGSFTTVQDFPARSTSGHGIPKGGPMDSLSSRIANVLVGNEPGMEVLEMTLTGPELLFTAPAVFSVCGAPVSVTIDGEEKPMWSRLTVRAGQKLKIGKVENGGLRFYLAVKGGFPEIPLYLGSKAGTPSLGFGGTQGRQLQMGDWLELNRETAKWAENSTSLELPRSCVPGFNISEVYCMHGPHDSDDFMTEKDKRMLYSTAWKIGHNSNRTGVRLVGPVPEWSRKDGGEGGSHPSNIFDYGYPSPGGINWGGDSAVIFSIDSPDLGGLLCSSTVISADLWRLGQVKPGGYLKLKPTTFEMAIELTDRIEKIIKDVQALVDGTLEYHPKLDLTLPDSGLEEGKSNAILKTIPADGERQRVVYRQGGDCFLLVEIGIQTVDVRVTTRIRLLVEKLQNLETPKLVMNPNVGSVMIQFDPKAISQHELLQIVHQAESSIQATTDIKIPCREVHLPVVFDHPDIAASEQRYIETNRPTAVYLPDNVEYLRTNNGLATRRETFETLLKSPYLIVAVGFLVGTPILSPLEPMSGIVGQKYNPTRVSTPGGTIGMGGSLFAIYPVEAPGGYMMFARTMECWDSFGHGPSFTPTRPWLYEPFDIVKYHEVSVDEYDNLMLDYKRGNYKFDIRDGVFNLAEVHAVFEKARGDSKVKAFRDLQRKSVANNLAIEKKLYGDWVAEQEAEKEREANRVKEMMDAEPAITIDSPIDANVWKVLVEPGDTLKEGQVVAILEAMKMEINVVCDGEAVGKRVEAIASKPGSVVSPGAWIVVVKGDEY</sequence>
<dbReference type="InterPro" id="IPR011053">
    <property type="entry name" value="Single_hybrid_motif"/>
</dbReference>
<dbReference type="InterPro" id="IPR011054">
    <property type="entry name" value="Rudment_hybrid_motif"/>
</dbReference>
<feature type="domain" description="Biotin carboxylation" evidence="10">
    <location>
        <begin position="7"/>
        <end position="461"/>
    </location>
</feature>
<dbReference type="SUPFAM" id="SSF51246">
    <property type="entry name" value="Rudiment single hybrid motif"/>
    <property type="match status" value="1"/>
</dbReference>
<dbReference type="PANTHER" id="PTHR18866">
    <property type="entry name" value="CARBOXYLASE:PYRUVATE/ACETYL-COA/PROPIONYL-COA CARBOXYLASE"/>
    <property type="match status" value="1"/>
</dbReference>
<keyword evidence="12" id="KW-1185">Reference proteome</keyword>
<dbReference type="PROSITE" id="PS50979">
    <property type="entry name" value="BC"/>
    <property type="match status" value="1"/>
</dbReference>
<dbReference type="InterPro" id="IPR005482">
    <property type="entry name" value="Biotin_COase_C"/>
</dbReference>
<keyword evidence="4" id="KW-0378">Hydrolase</keyword>
<evidence type="ECO:0000256" key="2">
    <source>
        <dbReference type="ARBA" id="ARBA00022598"/>
    </source>
</evidence>
<dbReference type="SUPFAM" id="SSF52440">
    <property type="entry name" value="PreATP-grasp domain"/>
    <property type="match status" value="1"/>
</dbReference>
<dbReference type="GO" id="GO:0046872">
    <property type="term" value="F:metal ion binding"/>
    <property type="evidence" value="ECO:0007669"/>
    <property type="project" value="InterPro"/>
</dbReference>
<dbReference type="Pfam" id="PF00289">
    <property type="entry name" value="Biotin_carb_N"/>
    <property type="match status" value="1"/>
</dbReference>
<dbReference type="SMART" id="SM00797">
    <property type="entry name" value="AHS2"/>
    <property type="match status" value="1"/>
</dbReference>
<keyword evidence="6" id="KW-0092">Biotin</keyword>
<dbReference type="GO" id="GO:0005524">
    <property type="term" value="F:ATP binding"/>
    <property type="evidence" value="ECO:0007669"/>
    <property type="project" value="UniProtKB-UniRule"/>
</dbReference>
<dbReference type="SUPFAM" id="SSF56059">
    <property type="entry name" value="Glutathione synthetase ATP-binding domain-like"/>
    <property type="match status" value="1"/>
</dbReference>
<dbReference type="OrthoDB" id="196847at2759"/>
<evidence type="ECO:0000256" key="6">
    <source>
        <dbReference type="ARBA" id="ARBA00023267"/>
    </source>
</evidence>
<dbReference type="PROSITE" id="PS50975">
    <property type="entry name" value="ATP_GRASP"/>
    <property type="match status" value="1"/>
</dbReference>
<evidence type="ECO:0000259" key="8">
    <source>
        <dbReference type="PROSITE" id="PS50968"/>
    </source>
</evidence>
<dbReference type="InterPro" id="IPR000089">
    <property type="entry name" value="Biotin_lipoyl"/>
</dbReference>
<dbReference type="InterPro" id="IPR005479">
    <property type="entry name" value="CPAse_ATP-bd"/>
</dbReference>
<feature type="domain" description="ATP-grasp" evidence="9">
    <location>
        <begin position="125"/>
        <end position="323"/>
    </location>
</feature>
<dbReference type="AlphaFoldDB" id="A0A8T9C982"/>
<evidence type="ECO:0000313" key="12">
    <source>
        <dbReference type="Proteomes" id="UP000469558"/>
    </source>
</evidence>
<evidence type="ECO:0000256" key="5">
    <source>
        <dbReference type="ARBA" id="ARBA00022840"/>
    </source>
</evidence>
<dbReference type="InterPro" id="IPR003778">
    <property type="entry name" value="CT_A_B"/>
</dbReference>
<dbReference type="PANTHER" id="PTHR18866:SF128">
    <property type="entry name" value="UREA AMIDOLYASE"/>
    <property type="match status" value="1"/>
</dbReference>
<evidence type="ECO:0000256" key="4">
    <source>
        <dbReference type="ARBA" id="ARBA00022801"/>
    </source>
</evidence>
<protein>
    <submittedName>
        <fullName evidence="11">Putative urea carboxylase</fullName>
    </submittedName>
</protein>
<dbReference type="SMART" id="SM00796">
    <property type="entry name" value="AHS1"/>
    <property type="match status" value="1"/>
</dbReference>
<dbReference type="EMBL" id="QGMK01000704">
    <property type="protein sequence ID" value="TVY80340.1"/>
    <property type="molecule type" value="Genomic_DNA"/>
</dbReference>
<evidence type="ECO:0000256" key="3">
    <source>
        <dbReference type="ARBA" id="ARBA00022741"/>
    </source>
</evidence>
<dbReference type="SUPFAM" id="SSF51230">
    <property type="entry name" value="Single hybrid motif"/>
    <property type="match status" value="1"/>
</dbReference>
<feature type="domain" description="Lipoyl-binding" evidence="8">
    <location>
        <begin position="1166"/>
        <end position="1238"/>
    </location>
</feature>
<dbReference type="Pfam" id="PF00364">
    <property type="entry name" value="Biotin_lipoyl"/>
    <property type="match status" value="1"/>
</dbReference>
<evidence type="ECO:0000313" key="11">
    <source>
        <dbReference type="EMBL" id="TVY80340.1"/>
    </source>
</evidence>
<dbReference type="GO" id="GO:0016874">
    <property type="term" value="F:ligase activity"/>
    <property type="evidence" value="ECO:0007669"/>
    <property type="project" value="UniProtKB-KW"/>
</dbReference>
<dbReference type="CDD" id="cd06850">
    <property type="entry name" value="biotinyl_domain"/>
    <property type="match status" value="1"/>
</dbReference>
<dbReference type="SUPFAM" id="SSF50891">
    <property type="entry name" value="Cyclophilin-like"/>
    <property type="match status" value="2"/>
</dbReference>
<dbReference type="InterPro" id="IPR050856">
    <property type="entry name" value="Biotin_carboxylase_complex"/>
</dbReference>
<dbReference type="Pfam" id="PF02682">
    <property type="entry name" value="CT_C_D"/>
    <property type="match status" value="1"/>
</dbReference>
<dbReference type="PROSITE" id="PS00867">
    <property type="entry name" value="CPSASE_2"/>
    <property type="match status" value="1"/>
</dbReference>
<dbReference type="InterPro" id="IPR011764">
    <property type="entry name" value="Biotin_carboxylation_dom"/>
</dbReference>
<keyword evidence="3 7" id="KW-0547">Nucleotide-binding</keyword>
<evidence type="ECO:0000259" key="9">
    <source>
        <dbReference type="PROSITE" id="PS50975"/>
    </source>
</evidence>
<dbReference type="Pfam" id="PF02626">
    <property type="entry name" value="CT_A_B"/>
    <property type="match status" value="1"/>
</dbReference>
<accession>A0A8T9C982</accession>
<dbReference type="GO" id="GO:0016787">
    <property type="term" value="F:hydrolase activity"/>
    <property type="evidence" value="ECO:0007669"/>
    <property type="project" value="UniProtKB-KW"/>
</dbReference>
<dbReference type="InterPro" id="IPR029000">
    <property type="entry name" value="Cyclophilin-like_dom_sf"/>
</dbReference>
<keyword evidence="5 7" id="KW-0067">ATP-binding</keyword>
<comment type="caution">
    <text evidence="11">The sequence shown here is derived from an EMBL/GenBank/DDBJ whole genome shotgun (WGS) entry which is preliminary data.</text>
</comment>
<dbReference type="Proteomes" id="UP000469558">
    <property type="component" value="Unassembled WGS sequence"/>
</dbReference>
<dbReference type="Gene3D" id="2.40.100.10">
    <property type="entry name" value="Cyclophilin-like"/>
    <property type="match status" value="2"/>
</dbReference>
<evidence type="ECO:0000256" key="7">
    <source>
        <dbReference type="PROSITE-ProRule" id="PRU00409"/>
    </source>
</evidence>
<evidence type="ECO:0000259" key="10">
    <source>
        <dbReference type="PROSITE" id="PS50979"/>
    </source>
</evidence>
<dbReference type="InterPro" id="IPR011761">
    <property type="entry name" value="ATP-grasp"/>
</dbReference>
<dbReference type="PROSITE" id="PS00866">
    <property type="entry name" value="CPSASE_1"/>
    <property type="match status" value="1"/>
</dbReference>
<organism evidence="11 12">
    <name type="scientific">Lachnellula suecica</name>
    <dbReference type="NCBI Taxonomy" id="602035"/>
    <lineage>
        <taxon>Eukaryota</taxon>
        <taxon>Fungi</taxon>
        <taxon>Dikarya</taxon>
        <taxon>Ascomycota</taxon>
        <taxon>Pezizomycotina</taxon>
        <taxon>Leotiomycetes</taxon>
        <taxon>Helotiales</taxon>
        <taxon>Lachnaceae</taxon>
        <taxon>Lachnellula</taxon>
    </lineage>
</organism>
<reference evidence="11 12" key="1">
    <citation type="submission" date="2018-05" db="EMBL/GenBank/DDBJ databases">
        <title>Genome sequencing and assembly of the regulated plant pathogen Lachnellula willkommii and related sister species for the development of diagnostic species identification markers.</title>
        <authorList>
            <person name="Giroux E."/>
            <person name="Bilodeau G."/>
        </authorList>
    </citation>
    <scope>NUCLEOTIDE SEQUENCE [LARGE SCALE GENOMIC DNA]</scope>
    <source>
        <strain evidence="11 12">CBS 268.59</strain>
    </source>
</reference>
<keyword evidence="2" id="KW-0436">Ligase</keyword>
<dbReference type="Pfam" id="PF02786">
    <property type="entry name" value="CPSase_L_D2"/>
    <property type="match status" value="1"/>
</dbReference>
<dbReference type="SUPFAM" id="SSF160467">
    <property type="entry name" value="PH0987 N-terminal domain-like"/>
    <property type="match status" value="1"/>
</dbReference>
<dbReference type="InterPro" id="IPR005481">
    <property type="entry name" value="BC-like_N"/>
</dbReference>